<protein>
    <submittedName>
        <fullName evidence="3">Putative transmembrane protein</fullName>
    </submittedName>
</protein>
<organism evidence="3 4">
    <name type="scientific">Toxoplasma gondii VAND</name>
    <dbReference type="NCBI Taxonomy" id="933077"/>
    <lineage>
        <taxon>Eukaryota</taxon>
        <taxon>Sar</taxon>
        <taxon>Alveolata</taxon>
        <taxon>Apicomplexa</taxon>
        <taxon>Conoidasida</taxon>
        <taxon>Coccidia</taxon>
        <taxon>Eucoccidiorida</taxon>
        <taxon>Eimeriorina</taxon>
        <taxon>Sarcocystidae</taxon>
        <taxon>Toxoplasma</taxon>
    </lineage>
</organism>
<reference evidence="3 4" key="1">
    <citation type="submission" date="2014-08" db="EMBL/GenBank/DDBJ databases">
        <authorList>
            <person name="Sibley D."/>
            <person name="Venepally P."/>
            <person name="Karamycheva S."/>
            <person name="Hadjithomas M."/>
            <person name="Khan A."/>
            <person name="Brunk B."/>
            <person name="Roos D."/>
            <person name="Caler E."/>
            <person name="Lorenzi H."/>
        </authorList>
    </citation>
    <scope>NUCLEOTIDE SEQUENCE [LARGE SCALE GENOMIC DNA]</scope>
    <source>
        <strain evidence="3 4">VAND</strain>
    </source>
</reference>
<feature type="compositionally biased region" description="Basic and acidic residues" evidence="1">
    <location>
        <begin position="356"/>
        <end position="368"/>
    </location>
</feature>
<reference evidence="3 4" key="2">
    <citation type="journal article" date="2015" name="Eukaryot. Cell">
        <title>Genetic mapping reveals that sinefungin resistance in Toxoplasma gondii is controlled by a putative amino acid transporter locus that can be used as a negative selectable marker.</title>
        <authorList>
            <person name="Behnke M.S."/>
            <person name="Khan A."/>
            <person name="Sibley L.D."/>
        </authorList>
    </citation>
    <scope>NUCLEOTIDE SEQUENCE [LARGE SCALE GENOMIC DNA]</scope>
    <source>
        <strain evidence="3 4">VAND</strain>
    </source>
</reference>
<evidence type="ECO:0000313" key="4">
    <source>
        <dbReference type="Proteomes" id="UP000028840"/>
    </source>
</evidence>
<comment type="caution">
    <text evidence="3">The sequence shown here is derived from an EMBL/GenBank/DDBJ whole genome shotgun (WGS) entry which is preliminary data.</text>
</comment>
<evidence type="ECO:0000256" key="1">
    <source>
        <dbReference type="SAM" id="MobiDB-lite"/>
    </source>
</evidence>
<dbReference type="EMBL" id="AEYJ02001314">
    <property type="protein sequence ID" value="KFH03165.1"/>
    <property type="molecule type" value="Genomic_DNA"/>
</dbReference>
<name>A0A086PS33_TOXGO</name>
<dbReference type="AlphaFoldDB" id="A0A086PS33"/>
<feature type="compositionally biased region" description="Low complexity" evidence="1">
    <location>
        <begin position="246"/>
        <end position="272"/>
    </location>
</feature>
<feature type="compositionally biased region" description="Basic and acidic residues" evidence="1">
    <location>
        <begin position="374"/>
        <end position="384"/>
    </location>
</feature>
<feature type="compositionally biased region" description="Polar residues" evidence="1">
    <location>
        <begin position="212"/>
        <end position="222"/>
    </location>
</feature>
<sequence length="730" mass="79284">MRDWRILRGFWIFHCMHAFFSVYVVVNGARRPYFTSLFFLFRQAFRRARASSSSAEEGEEKEDLRVEAPHADAPDSESQPEKKEEETESENTTDKEKETTANTSRPSLEEMKNQAATVKAAAATLFSQLWTKPTACETTEFPSSSSCSSSSSSSSFFSALLRGEGGASRAKPQRAEGGKEGEKVDPEKQGEENEPAISEDVSKKQASRETSPRGSSLASPQSHAAPETVDRRTSDEPPNISPSSPPSSFSSSSLSFSSSSSSFSSSPLWPSLRAAEFPPAASTESGEPSRREKVFSSLLSSTMGGADYVKRSSSKWKDSLKSITLSRAFQAAHPEPPAATAESERADAGVSTGDPAESRRTRTEEQTHQDANSETDRASRESLREQGSFSAGSILGFEEASGAFEVLGDVRSDLAQVARLGEAGLLPSDIDPEEDGVFEIGDDDEGENRGTSGFGPVERVGSEAGQDLMLMMKKYEMYIQEIQNLEKGSIIDLVEVQKQIGDLQIFEALKLRPIKPRWSFTLSEGVVAKNAEKKSLRWMLLTLHQLIVLEPHCSEKKADQDERGSEAGSPLKSENADAEKDGASSVLRPRLGSGVPSWSGHWRNAVISFGEKAKDALQHNAVIEQLQLQRAGTGSDGPATFETITGIITLPHAASRSGEGASKVSCWVRVKSNHKLSDLQKALHFPEEAHRLSLVLCNGKSNSYQVLARSAFLEAIQNRLASLNIDVSAA</sequence>
<dbReference type="Proteomes" id="UP000028840">
    <property type="component" value="Unassembled WGS sequence"/>
</dbReference>
<feature type="compositionally biased region" description="Basic and acidic residues" evidence="1">
    <location>
        <begin position="173"/>
        <end position="191"/>
    </location>
</feature>
<evidence type="ECO:0000256" key="2">
    <source>
        <dbReference type="SAM" id="Phobius"/>
    </source>
</evidence>
<feature type="transmembrane region" description="Helical" evidence="2">
    <location>
        <begin position="7"/>
        <end position="26"/>
    </location>
</feature>
<keyword evidence="2" id="KW-1133">Transmembrane helix</keyword>
<feature type="compositionally biased region" description="Basic and acidic residues" evidence="1">
    <location>
        <begin position="555"/>
        <end position="565"/>
    </location>
</feature>
<keyword evidence="2 3" id="KW-0812">Transmembrane</keyword>
<feature type="region of interest" description="Disordered" evidence="1">
    <location>
        <begin position="137"/>
        <end position="315"/>
    </location>
</feature>
<feature type="compositionally biased region" description="Basic and acidic residues" evidence="1">
    <location>
        <begin position="62"/>
        <end position="85"/>
    </location>
</feature>
<evidence type="ECO:0000313" key="3">
    <source>
        <dbReference type="EMBL" id="KFH03165.1"/>
    </source>
</evidence>
<keyword evidence="2" id="KW-0472">Membrane</keyword>
<accession>A0A086PS33</accession>
<feature type="region of interest" description="Disordered" evidence="1">
    <location>
        <begin position="327"/>
        <end position="385"/>
    </location>
</feature>
<feature type="compositionally biased region" description="Low complexity" evidence="1">
    <location>
        <begin position="143"/>
        <end position="158"/>
    </location>
</feature>
<dbReference type="VEuPathDB" id="ToxoDB:TGVAND_230400B"/>
<feature type="region of interest" description="Disordered" evidence="1">
    <location>
        <begin position="51"/>
        <end position="115"/>
    </location>
</feature>
<proteinExistence type="predicted"/>
<gene>
    <name evidence="3" type="ORF">TGVAND_230400B</name>
</gene>
<feature type="compositionally biased region" description="Basic and acidic residues" evidence="1">
    <location>
        <begin position="200"/>
        <end position="211"/>
    </location>
</feature>
<feature type="region of interest" description="Disordered" evidence="1">
    <location>
        <begin position="555"/>
        <end position="588"/>
    </location>
</feature>